<reference evidence="5 6" key="1">
    <citation type="submission" date="2024-04" db="EMBL/GenBank/DDBJ databases">
        <title>Novel species of the genus Ideonella isolated from streams.</title>
        <authorList>
            <person name="Lu H."/>
        </authorList>
    </citation>
    <scope>NUCLEOTIDE SEQUENCE [LARGE SCALE GENOMIC DNA]</scope>
    <source>
        <strain evidence="5 6">DXS29W</strain>
    </source>
</reference>
<gene>
    <name evidence="5" type="ORF">AACH06_07500</name>
</gene>
<name>A0ABU9BL28_9BURK</name>
<keyword evidence="2 5" id="KW-0328">Glycosyltransferase</keyword>
<evidence type="ECO:0000259" key="4">
    <source>
        <dbReference type="Pfam" id="PF00534"/>
    </source>
</evidence>
<keyword evidence="3 5" id="KW-0808">Transferase</keyword>
<evidence type="ECO:0000256" key="3">
    <source>
        <dbReference type="ARBA" id="ARBA00022679"/>
    </source>
</evidence>
<dbReference type="Proteomes" id="UP001371218">
    <property type="component" value="Unassembled WGS sequence"/>
</dbReference>
<dbReference type="SUPFAM" id="SSF53756">
    <property type="entry name" value="UDP-Glycosyltransferase/glycogen phosphorylase"/>
    <property type="match status" value="1"/>
</dbReference>
<dbReference type="Gene3D" id="3.40.50.2000">
    <property type="entry name" value="Glycogen Phosphorylase B"/>
    <property type="match status" value="2"/>
</dbReference>
<dbReference type="RefSeq" id="WP_341425029.1">
    <property type="nucleotide sequence ID" value="NZ_JBBUTG010000003.1"/>
</dbReference>
<dbReference type="PANTHER" id="PTHR12526">
    <property type="entry name" value="GLYCOSYLTRANSFERASE"/>
    <property type="match status" value="1"/>
</dbReference>
<feature type="domain" description="Glycosyl transferase family 1" evidence="4">
    <location>
        <begin position="244"/>
        <end position="399"/>
    </location>
</feature>
<dbReference type="EMBL" id="JBBUTG010000003">
    <property type="protein sequence ID" value="MEK8030669.1"/>
    <property type="molecule type" value="Genomic_DNA"/>
</dbReference>
<comment type="similarity">
    <text evidence="1">Belongs to the glycosyltransferase group 1 family. Glycosyltransferase 4 subfamily.</text>
</comment>
<dbReference type="Pfam" id="PF00534">
    <property type="entry name" value="Glycos_transf_1"/>
    <property type="match status" value="1"/>
</dbReference>
<evidence type="ECO:0000313" key="5">
    <source>
        <dbReference type="EMBL" id="MEK8030669.1"/>
    </source>
</evidence>
<evidence type="ECO:0000256" key="2">
    <source>
        <dbReference type="ARBA" id="ARBA00022676"/>
    </source>
</evidence>
<proteinExistence type="inferred from homology"/>
<dbReference type="PANTHER" id="PTHR12526:SF640">
    <property type="entry name" value="COLANIC ACID BIOSYNTHESIS GLYCOSYLTRANSFERASE WCAL-RELATED"/>
    <property type="match status" value="1"/>
</dbReference>
<organism evidence="5 6">
    <name type="scientific">Ideonella lacteola</name>
    <dbReference type="NCBI Taxonomy" id="2984193"/>
    <lineage>
        <taxon>Bacteria</taxon>
        <taxon>Pseudomonadati</taxon>
        <taxon>Pseudomonadota</taxon>
        <taxon>Betaproteobacteria</taxon>
        <taxon>Burkholderiales</taxon>
        <taxon>Sphaerotilaceae</taxon>
        <taxon>Ideonella</taxon>
    </lineage>
</organism>
<dbReference type="GO" id="GO:0016757">
    <property type="term" value="F:glycosyltransferase activity"/>
    <property type="evidence" value="ECO:0007669"/>
    <property type="project" value="UniProtKB-KW"/>
</dbReference>
<sequence>MTTTDDARPAMTRSTTPELPPLVILIAPNVSEQMGGEAMKALQILRELRRALPETLQITHARNRAEVSGRLGLPSVSYVEDSWVSRTLWRSVVLRALLDPWFCWKAVRLAERLAADPARAGRKVVIHQVEPNSPVMPRWLSRRYPNALGPINGNIYYPALFRDRESTSASLRRRWHMPLQWLRRIQPLYRRRAGLILVAGGERTRVSLLTAGTDPVTMVDTVDCGVPATLLDRPRLSHQGVNLRFVHFGRLVFHKGTQLALRALARTRLPIELDIVGRGPELSTCRELVESLGLQGRVRFLDWYERHEDLVASFGAYRGMVLPSLEDANGIVVQEAMALGLPPICLDWGGPALLVRDGISGLLVAPDSMDGITRGLAAGMDRLAEDPQLAEQMSIAGRQQAQEWRWPVVISQWLELYRRL</sequence>
<dbReference type="CDD" id="cd03801">
    <property type="entry name" value="GT4_PimA-like"/>
    <property type="match status" value="1"/>
</dbReference>
<evidence type="ECO:0000256" key="1">
    <source>
        <dbReference type="ARBA" id="ARBA00009481"/>
    </source>
</evidence>
<comment type="caution">
    <text evidence="5">The sequence shown here is derived from an EMBL/GenBank/DDBJ whole genome shotgun (WGS) entry which is preliminary data.</text>
</comment>
<evidence type="ECO:0000313" key="6">
    <source>
        <dbReference type="Proteomes" id="UP001371218"/>
    </source>
</evidence>
<dbReference type="InterPro" id="IPR001296">
    <property type="entry name" value="Glyco_trans_1"/>
</dbReference>
<protein>
    <submittedName>
        <fullName evidence="5">Glycosyltransferase family 4 protein</fullName>
        <ecNumber evidence="5">2.4.-.-</ecNumber>
    </submittedName>
</protein>
<accession>A0ABU9BL28</accession>
<keyword evidence="6" id="KW-1185">Reference proteome</keyword>
<dbReference type="EC" id="2.4.-.-" evidence="5"/>